<evidence type="ECO:0000259" key="2">
    <source>
        <dbReference type="PROSITE" id="PS50213"/>
    </source>
</evidence>
<feature type="signal peptide" evidence="1">
    <location>
        <begin position="1"/>
        <end position="21"/>
    </location>
</feature>
<feature type="chain" id="PRO_5002430270" description="FAS1 domain-containing protein" evidence="1">
    <location>
        <begin position="22"/>
        <end position="324"/>
    </location>
</feature>
<dbReference type="STRING" id="1220578.FPE01S_04_04100"/>
<dbReference type="InterPro" id="IPR050904">
    <property type="entry name" value="Adhesion/Biosynth-related"/>
</dbReference>
<keyword evidence="1" id="KW-0732">Signal</keyword>
<dbReference type="SMART" id="SM00554">
    <property type="entry name" value="FAS1"/>
    <property type="match status" value="2"/>
</dbReference>
<dbReference type="RefSeq" id="WP_046371124.1">
    <property type="nucleotide sequence ID" value="NZ_BBWV01000004.1"/>
</dbReference>
<reference evidence="3 4" key="1">
    <citation type="submission" date="2015-04" db="EMBL/GenBank/DDBJ databases">
        <title>Whole genome shotgun sequence of Flavihumibacter petaseus NBRC 106054.</title>
        <authorList>
            <person name="Miyazawa S."/>
            <person name="Hosoyama A."/>
            <person name="Hashimoto M."/>
            <person name="Noguchi M."/>
            <person name="Tsuchikane K."/>
            <person name="Ohji S."/>
            <person name="Yamazoe A."/>
            <person name="Ichikawa N."/>
            <person name="Kimura A."/>
            <person name="Fujita N."/>
        </authorList>
    </citation>
    <scope>NUCLEOTIDE SEQUENCE [LARGE SCALE GENOMIC DNA]</scope>
    <source>
        <strain evidence="3 4">NBRC 106054</strain>
    </source>
</reference>
<dbReference type="EMBL" id="BBWV01000004">
    <property type="protein sequence ID" value="GAO45166.1"/>
    <property type="molecule type" value="Genomic_DNA"/>
</dbReference>
<dbReference type="InterPro" id="IPR036378">
    <property type="entry name" value="FAS1_dom_sf"/>
</dbReference>
<comment type="caution">
    <text evidence="3">The sequence shown here is derived from an EMBL/GenBank/DDBJ whole genome shotgun (WGS) entry which is preliminary data.</text>
</comment>
<organism evidence="3 4">
    <name type="scientific">Flavihumibacter petaseus NBRC 106054</name>
    <dbReference type="NCBI Taxonomy" id="1220578"/>
    <lineage>
        <taxon>Bacteria</taxon>
        <taxon>Pseudomonadati</taxon>
        <taxon>Bacteroidota</taxon>
        <taxon>Chitinophagia</taxon>
        <taxon>Chitinophagales</taxon>
        <taxon>Chitinophagaceae</taxon>
        <taxon>Flavihumibacter</taxon>
    </lineage>
</organism>
<keyword evidence="4" id="KW-1185">Reference proteome</keyword>
<dbReference type="SUPFAM" id="SSF82153">
    <property type="entry name" value="FAS1 domain"/>
    <property type="match status" value="2"/>
</dbReference>
<evidence type="ECO:0000256" key="1">
    <source>
        <dbReference type="SAM" id="SignalP"/>
    </source>
</evidence>
<dbReference type="GO" id="GO:0005615">
    <property type="term" value="C:extracellular space"/>
    <property type="evidence" value="ECO:0007669"/>
    <property type="project" value="TreeGrafter"/>
</dbReference>
<protein>
    <recommendedName>
        <fullName evidence="2">FAS1 domain-containing protein</fullName>
    </recommendedName>
</protein>
<feature type="domain" description="FAS1" evidence="2">
    <location>
        <begin position="37"/>
        <end position="169"/>
    </location>
</feature>
<dbReference type="PANTHER" id="PTHR10900:SF77">
    <property type="entry name" value="FI19380P1"/>
    <property type="match status" value="1"/>
</dbReference>
<dbReference type="InterPro" id="IPR000782">
    <property type="entry name" value="FAS1_domain"/>
</dbReference>
<evidence type="ECO:0000313" key="4">
    <source>
        <dbReference type="Proteomes" id="UP000033121"/>
    </source>
</evidence>
<accession>A0A0E9N635</accession>
<gene>
    <name evidence="3" type="ORF">FPE01S_04_04100</name>
</gene>
<sequence length="324" mass="33529">MPNRIPFARPLLLAAAFAALALTRCSDDDDDPTPPQDKNIAQVITDRDDFSTLEAAMVKGDMTATLSGAGPMTLFAPDNAAFDAAGITTTVLTAMSVDEVENMLQYHLLGSRIDAASLPAGPNAKVLTAQGDSLWVTRNANGTYVNGSLVEEADIAATNGLLHRIGYALVPPSGDMVEVVQTPDNGLDSLAKALQRANDAPGGNPDLINTLKASVFTVFAPSNAAFTELLTGLGVTDINDIPVANLLGVLGYHVVPGRSFSSDLSNGALTMYAGGTTTVNLSDGINGGPTITGTGNTGNKSNITKVNWVATNGVIHVIDRVLLP</sequence>
<name>A0A0E9N635_9BACT</name>
<dbReference type="OrthoDB" id="1144324at2"/>
<dbReference type="PROSITE" id="PS50213">
    <property type="entry name" value="FAS1"/>
    <property type="match status" value="2"/>
</dbReference>
<dbReference type="Proteomes" id="UP000033121">
    <property type="component" value="Unassembled WGS sequence"/>
</dbReference>
<proteinExistence type="predicted"/>
<feature type="domain" description="FAS1" evidence="2">
    <location>
        <begin position="174"/>
        <end position="322"/>
    </location>
</feature>
<evidence type="ECO:0000313" key="3">
    <source>
        <dbReference type="EMBL" id="GAO45166.1"/>
    </source>
</evidence>
<dbReference type="Gene3D" id="2.30.180.10">
    <property type="entry name" value="FAS1 domain"/>
    <property type="match status" value="2"/>
</dbReference>
<dbReference type="AlphaFoldDB" id="A0A0E9N635"/>
<dbReference type="PANTHER" id="PTHR10900">
    <property type="entry name" value="PERIOSTIN-RELATED"/>
    <property type="match status" value="1"/>
</dbReference>
<dbReference type="Pfam" id="PF02469">
    <property type="entry name" value="Fasciclin"/>
    <property type="match status" value="2"/>
</dbReference>